<name>W2SG49_NECAM</name>
<dbReference type="STRING" id="51031.W2SG49"/>
<feature type="transmembrane region" description="Helical" evidence="1">
    <location>
        <begin position="181"/>
        <end position="201"/>
    </location>
</feature>
<keyword evidence="1" id="KW-1133">Transmembrane helix</keyword>
<keyword evidence="1" id="KW-0472">Membrane</keyword>
<feature type="transmembrane region" description="Helical" evidence="1">
    <location>
        <begin position="6"/>
        <end position="29"/>
    </location>
</feature>
<feature type="domain" description="7TM GPCR serpentine receptor class x (Srx)" evidence="2">
    <location>
        <begin position="13"/>
        <end position="212"/>
    </location>
</feature>
<dbReference type="Pfam" id="PF10328">
    <property type="entry name" value="7TM_GPCR_Srx"/>
    <property type="match status" value="1"/>
</dbReference>
<evidence type="ECO:0000313" key="4">
    <source>
        <dbReference type="Proteomes" id="UP000053676"/>
    </source>
</evidence>
<evidence type="ECO:0000256" key="1">
    <source>
        <dbReference type="SAM" id="Phobius"/>
    </source>
</evidence>
<dbReference type="OMA" id="IFETYFF"/>
<keyword evidence="1" id="KW-0812">Transmembrane</keyword>
<feature type="transmembrane region" description="Helical" evidence="1">
    <location>
        <begin position="274"/>
        <end position="294"/>
    </location>
</feature>
<accession>W2SG49</accession>
<feature type="transmembrane region" description="Helical" evidence="1">
    <location>
        <begin position="125"/>
        <end position="146"/>
    </location>
</feature>
<reference evidence="4" key="1">
    <citation type="journal article" date="2014" name="Nat. Genet.">
        <title>Genome of the human hookworm Necator americanus.</title>
        <authorList>
            <person name="Tang Y.T."/>
            <person name="Gao X."/>
            <person name="Rosa B.A."/>
            <person name="Abubucker S."/>
            <person name="Hallsworth-Pepin K."/>
            <person name="Martin J."/>
            <person name="Tyagi R."/>
            <person name="Heizer E."/>
            <person name="Zhang X."/>
            <person name="Bhonagiri-Palsikar V."/>
            <person name="Minx P."/>
            <person name="Warren W.C."/>
            <person name="Wang Q."/>
            <person name="Zhan B."/>
            <person name="Hotez P.J."/>
            <person name="Sternberg P.W."/>
            <person name="Dougall A."/>
            <person name="Gaze S.T."/>
            <person name="Mulvenna J."/>
            <person name="Sotillo J."/>
            <person name="Ranganathan S."/>
            <person name="Rabelo E.M."/>
            <person name="Wilson R.K."/>
            <person name="Felgner P.L."/>
            <person name="Bethony J."/>
            <person name="Hawdon J.M."/>
            <person name="Gasser R.B."/>
            <person name="Loukas A."/>
            <person name="Mitreva M."/>
        </authorList>
    </citation>
    <scope>NUCLEOTIDE SEQUENCE [LARGE SCALE GENOMIC DNA]</scope>
</reference>
<protein>
    <recommendedName>
        <fullName evidence="2">7TM GPCR serpentine receptor class x (Srx) domain-containing protein</fullName>
    </recommendedName>
</protein>
<dbReference type="Proteomes" id="UP000053676">
    <property type="component" value="Unassembled WGS sequence"/>
</dbReference>
<dbReference type="EMBL" id="KI669240">
    <property type="protein sequence ID" value="ETN68575.1"/>
    <property type="molecule type" value="Genomic_DNA"/>
</dbReference>
<organism evidence="3 4">
    <name type="scientific">Necator americanus</name>
    <name type="common">Human hookworm</name>
    <dbReference type="NCBI Taxonomy" id="51031"/>
    <lineage>
        <taxon>Eukaryota</taxon>
        <taxon>Metazoa</taxon>
        <taxon>Ecdysozoa</taxon>
        <taxon>Nematoda</taxon>
        <taxon>Chromadorea</taxon>
        <taxon>Rhabditida</taxon>
        <taxon>Rhabditina</taxon>
        <taxon>Rhabditomorpha</taxon>
        <taxon>Strongyloidea</taxon>
        <taxon>Ancylostomatidae</taxon>
        <taxon>Bunostominae</taxon>
        <taxon>Necator</taxon>
    </lineage>
</organism>
<evidence type="ECO:0000313" key="3">
    <source>
        <dbReference type="EMBL" id="ETN68575.1"/>
    </source>
</evidence>
<dbReference type="SUPFAM" id="SSF81321">
    <property type="entry name" value="Family A G protein-coupled receptor-like"/>
    <property type="match status" value="1"/>
</dbReference>
<keyword evidence="4" id="KW-1185">Reference proteome</keyword>
<dbReference type="OrthoDB" id="5846501at2759"/>
<dbReference type="InterPro" id="IPR019430">
    <property type="entry name" value="7TM_GPCR_serpentine_rcpt_Srx"/>
</dbReference>
<gene>
    <name evidence="3" type="ORF">NECAME_05539</name>
</gene>
<dbReference type="AlphaFoldDB" id="W2SG49"/>
<dbReference type="PANTHER" id="PTHR22718:SF11">
    <property type="entry name" value="7TM GPCR SERPENTINE RECEPTOR CLASS X (SRX) DOMAIN-CONTAINING PROTEIN"/>
    <property type="match status" value="1"/>
</dbReference>
<feature type="transmembrane region" description="Helical" evidence="1">
    <location>
        <begin position="242"/>
        <end position="262"/>
    </location>
</feature>
<dbReference type="KEGG" id="nai:NECAME_05539"/>
<sequence length="332" mass="37618">MTIKFWLGILLGVVTLAGLILSSIVMFAVVKLSMFKRKSPIYVISAANILCDCIQLIFSLCYLVPSIVSNSWLFKGDKDNDFIQFLGAAFLFCWYYGSVAQILMAVNRVVVVCMPHIRFFSFKNVLIIVIFLFPVAILVAWISQYVTPCCKFSFDHVFLSYSYISKGDTPNYSNMYIDLPLNSSSSAICAICYTYIIFFVWKMTHLHKVDSSGGGRRVKEYRRVSTPHFCVSHRNQNPNSRYALQFCAISIFYLTSWVAFRVFPVLIGASGVEYFIVIPICVTINSSANAVVYITSNTEVHYYLERVAAVVKGARSFVRHEEYGGPKKCHFA</sequence>
<dbReference type="PANTHER" id="PTHR22718">
    <property type="entry name" value="SERPENTINE RECEPTOR, CLASS X"/>
    <property type="match status" value="1"/>
</dbReference>
<feature type="transmembrane region" description="Helical" evidence="1">
    <location>
        <begin position="41"/>
        <end position="65"/>
    </location>
</feature>
<feature type="transmembrane region" description="Helical" evidence="1">
    <location>
        <begin position="85"/>
        <end position="104"/>
    </location>
</feature>
<dbReference type="Gene3D" id="1.20.1070.10">
    <property type="entry name" value="Rhodopsin 7-helix transmembrane proteins"/>
    <property type="match status" value="1"/>
</dbReference>
<evidence type="ECO:0000259" key="2">
    <source>
        <dbReference type="Pfam" id="PF10328"/>
    </source>
</evidence>
<proteinExistence type="predicted"/>